<feature type="compositionally biased region" description="Polar residues" evidence="2">
    <location>
        <begin position="1"/>
        <end position="13"/>
    </location>
</feature>
<feature type="coiled-coil region" evidence="1">
    <location>
        <begin position="25"/>
        <end position="59"/>
    </location>
</feature>
<evidence type="ECO:0000313" key="3">
    <source>
        <dbReference type="EMBL" id="CAG8487309.1"/>
    </source>
</evidence>
<dbReference type="Proteomes" id="UP000789831">
    <property type="component" value="Unassembled WGS sequence"/>
</dbReference>
<proteinExistence type="predicted"/>
<accession>A0A9N8WJ27</accession>
<dbReference type="AlphaFoldDB" id="A0A9N8WJ27"/>
<gene>
    <name evidence="3" type="ORF">AGERDE_LOCUS3556</name>
</gene>
<dbReference type="EMBL" id="CAJVPL010000357">
    <property type="protein sequence ID" value="CAG8487309.1"/>
    <property type="molecule type" value="Genomic_DNA"/>
</dbReference>
<name>A0A9N8WJ27_9GLOM</name>
<evidence type="ECO:0000256" key="1">
    <source>
        <dbReference type="SAM" id="Coils"/>
    </source>
</evidence>
<reference evidence="3" key="1">
    <citation type="submission" date="2021-06" db="EMBL/GenBank/DDBJ databases">
        <authorList>
            <person name="Kallberg Y."/>
            <person name="Tangrot J."/>
            <person name="Rosling A."/>
        </authorList>
    </citation>
    <scope>NUCLEOTIDE SEQUENCE</scope>
    <source>
        <strain evidence="3">MT106</strain>
    </source>
</reference>
<comment type="caution">
    <text evidence="3">The sequence shown here is derived from an EMBL/GenBank/DDBJ whole genome shotgun (WGS) entry which is preliminary data.</text>
</comment>
<sequence>MASSSRRPLSNTEAAKASRAQRKLVKTVREEIESIRYELSDLEKKLEISENNNQHLLEINKDFREYIKSMSKIITNTNDRIGFDKDHRNDVYPASDLSLTNILSTNDNRYDNHISTEADVASKTGQKKLKATKLSLNKKLSDLKNKLEISENNNRHLLETKETLKNHIELMEGLVKKRNDADVASDLFSTNNFSWSIIDE</sequence>
<feature type="coiled-coil region" evidence="1">
    <location>
        <begin position="126"/>
        <end position="167"/>
    </location>
</feature>
<organism evidence="3 4">
    <name type="scientific">Ambispora gerdemannii</name>
    <dbReference type="NCBI Taxonomy" id="144530"/>
    <lineage>
        <taxon>Eukaryota</taxon>
        <taxon>Fungi</taxon>
        <taxon>Fungi incertae sedis</taxon>
        <taxon>Mucoromycota</taxon>
        <taxon>Glomeromycotina</taxon>
        <taxon>Glomeromycetes</taxon>
        <taxon>Archaeosporales</taxon>
        <taxon>Ambisporaceae</taxon>
        <taxon>Ambispora</taxon>
    </lineage>
</organism>
<keyword evidence="1" id="KW-0175">Coiled coil</keyword>
<evidence type="ECO:0000313" key="4">
    <source>
        <dbReference type="Proteomes" id="UP000789831"/>
    </source>
</evidence>
<protein>
    <submittedName>
        <fullName evidence="3">12090_t:CDS:1</fullName>
    </submittedName>
</protein>
<feature type="region of interest" description="Disordered" evidence="2">
    <location>
        <begin position="1"/>
        <end position="20"/>
    </location>
</feature>
<keyword evidence="4" id="KW-1185">Reference proteome</keyword>
<evidence type="ECO:0000256" key="2">
    <source>
        <dbReference type="SAM" id="MobiDB-lite"/>
    </source>
</evidence>